<keyword evidence="1 5" id="KW-0436">Ligase</keyword>
<comment type="function">
    <text evidence="5">Catalyzes the condensation of (R)-4-phosphopantoate and beta-alanine to 4'-phosphopantothenate in the CoA biosynthesis pathway.</text>
</comment>
<accession>A0A0E3P2F4</accession>
<dbReference type="HAMAP" id="MF_02224">
    <property type="entry name" value="PPS"/>
    <property type="match status" value="1"/>
</dbReference>
<evidence type="ECO:0000256" key="3">
    <source>
        <dbReference type="ARBA" id="ARBA00022840"/>
    </source>
</evidence>
<dbReference type="Pfam" id="PF02006">
    <property type="entry name" value="PPS_PS"/>
    <property type="match status" value="1"/>
</dbReference>
<dbReference type="EC" id="6.3.2.36" evidence="5"/>
<evidence type="ECO:0000313" key="7">
    <source>
        <dbReference type="EMBL" id="AKB27670.1"/>
    </source>
</evidence>
<dbReference type="EMBL" id="CP009506">
    <property type="protein sequence ID" value="AKB27670.1"/>
    <property type="molecule type" value="Genomic_DNA"/>
</dbReference>
<dbReference type="GO" id="GO:0016881">
    <property type="term" value="F:acid-amino acid ligase activity"/>
    <property type="evidence" value="ECO:0007669"/>
    <property type="project" value="UniProtKB-UniRule"/>
</dbReference>
<dbReference type="PANTHER" id="PTHR40695:SF1">
    <property type="entry name" value="4-PHOSPHOPANTOATE--BETA-ALANINE LIGASE"/>
    <property type="match status" value="1"/>
</dbReference>
<comment type="pathway">
    <text evidence="5">Cofactor biosynthesis; coenzyme A biosynthesis.</text>
</comment>
<dbReference type="Proteomes" id="UP000033111">
    <property type="component" value="Chromosome"/>
</dbReference>
<dbReference type="HOGENOM" id="CLU_078701_0_0_2"/>
<keyword evidence="6" id="KW-0175">Coiled coil</keyword>
<dbReference type="InterPro" id="IPR038138">
    <property type="entry name" value="PPS/PS_sf"/>
</dbReference>
<feature type="binding site" evidence="5">
    <location>
        <begin position="185"/>
        <end position="186"/>
    </location>
    <ligand>
        <name>ATP</name>
        <dbReference type="ChEBI" id="CHEBI:30616"/>
    </ligand>
</feature>
<keyword evidence="8" id="KW-1185">Reference proteome</keyword>
<dbReference type="GO" id="GO:0005524">
    <property type="term" value="F:ATP binding"/>
    <property type="evidence" value="ECO:0007669"/>
    <property type="project" value="UniProtKB-KW"/>
</dbReference>
<keyword evidence="4 5" id="KW-0173">Coenzyme A biosynthesis</keyword>
<feature type="binding site" evidence="5">
    <location>
        <begin position="197"/>
        <end position="198"/>
    </location>
    <ligand>
        <name>ATP</name>
        <dbReference type="ChEBI" id="CHEBI:30616"/>
    </ligand>
</feature>
<protein>
    <recommendedName>
        <fullName evidence="5">4-phosphopantoate--beta-alanine ligase</fullName>
        <ecNumber evidence="5">6.3.2.36</ecNumber>
    </recommendedName>
    <alternativeName>
        <fullName evidence="5">Phosphopantothenate synthetase</fullName>
        <shortName evidence="5">PPS</shortName>
    </alternativeName>
</protein>
<dbReference type="PANTHER" id="PTHR40695">
    <property type="entry name" value="4-PHOSPHOPANTOATE--BETA-ALANINE LIGASE"/>
    <property type="match status" value="1"/>
</dbReference>
<evidence type="ECO:0000256" key="4">
    <source>
        <dbReference type="ARBA" id="ARBA00022993"/>
    </source>
</evidence>
<feature type="binding site" evidence="5">
    <location>
        <begin position="179"/>
        <end position="181"/>
    </location>
    <ligand>
        <name>ATP</name>
        <dbReference type="ChEBI" id="CHEBI:30616"/>
    </ligand>
</feature>
<comment type="catalytic activity">
    <reaction evidence="5">
        <text>(R)-4-phosphopantoate + beta-alanine + ATP = (R)-4'-phosphopantothenate + AMP + diphosphate + H(+)</text>
        <dbReference type="Rhea" id="RHEA:27930"/>
        <dbReference type="ChEBI" id="CHEBI:10986"/>
        <dbReference type="ChEBI" id="CHEBI:15378"/>
        <dbReference type="ChEBI" id="CHEBI:30616"/>
        <dbReference type="ChEBI" id="CHEBI:33019"/>
        <dbReference type="ChEBI" id="CHEBI:57966"/>
        <dbReference type="ChEBI" id="CHEBI:61294"/>
        <dbReference type="ChEBI" id="CHEBI:456215"/>
        <dbReference type="EC" id="6.3.2.36"/>
    </reaction>
</comment>
<comment type="subunit">
    <text evidence="5">Homodimer.</text>
</comment>
<gene>
    <name evidence="7" type="ORF">MSSIT_0951</name>
</gene>
<proteinExistence type="inferred from homology"/>
<dbReference type="InterPro" id="IPR002855">
    <property type="entry name" value="PPS/PS"/>
</dbReference>
<feature type="coiled-coil region" evidence="6">
    <location>
        <begin position="195"/>
        <end position="230"/>
    </location>
</feature>
<evidence type="ECO:0000256" key="1">
    <source>
        <dbReference type="ARBA" id="ARBA00022598"/>
    </source>
</evidence>
<evidence type="ECO:0000256" key="5">
    <source>
        <dbReference type="HAMAP-Rule" id="MF_02224"/>
    </source>
</evidence>
<keyword evidence="2 5" id="KW-0547">Nucleotide-binding</keyword>
<dbReference type="Gene3D" id="3.40.50.12640">
    <property type="entry name" value="Phosphopantoate/pantothenate synthetase"/>
    <property type="match status" value="1"/>
</dbReference>
<dbReference type="AlphaFoldDB" id="A0A0E3P2F4"/>
<dbReference type="OrthoDB" id="10078at2157"/>
<keyword evidence="3 5" id="KW-0067">ATP-binding</keyword>
<dbReference type="GeneID" id="24859739"/>
<evidence type="ECO:0000313" key="8">
    <source>
        <dbReference type="Proteomes" id="UP000033111"/>
    </source>
</evidence>
<dbReference type="PIRSF" id="PIRSF004853">
    <property type="entry name" value="UCP004853"/>
    <property type="match status" value="1"/>
</dbReference>
<dbReference type="UniPathway" id="UPA00241"/>
<feature type="binding site" evidence="5">
    <location>
        <position position="39"/>
    </location>
    <ligand>
        <name>ATP</name>
        <dbReference type="ChEBI" id="CHEBI:30616"/>
    </ligand>
</feature>
<dbReference type="GO" id="GO:0015937">
    <property type="term" value="P:coenzyme A biosynthetic process"/>
    <property type="evidence" value="ECO:0007669"/>
    <property type="project" value="UniProtKB-UniRule"/>
</dbReference>
<comment type="similarity">
    <text evidence="5">Belongs to the archaeal phosphopantothenate synthetase family.</text>
</comment>
<reference evidence="7 8" key="1">
    <citation type="submission" date="2014-07" db="EMBL/GenBank/DDBJ databases">
        <title>Methanogenic archaea and the global carbon cycle.</title>
        <authorList>
            <person name="Henriksen J.R."/>
            <person name="Luke J."/>
            <person name="Reinhart S."/>
            <person name="Benedict M.N."/>
            <person name="Youngblut N.D."/>
            <person name="Metcalf M.E."/>
            <person name="Whitaker R.J."/>
            <person name="Metcalf W.W."/>
        </authorList>
    </citation>
    <scope>NUCLEOTIDE SEQUENCE [LARGE SCALE GENOMIC DNA]</scope>
    <source>
        <strain evidence="7 8">T4/M</strain>
    </source>
</reference>
<sequence>MTDIPQDHPRYESLLAREKVAAGVKMGITSIQGLIAQGRGESFDYLIGERSTESALNAERAAAAALLLAKNPVISVNGNVAALAPEKVVSLADITDAKIEVNLFHRTETRVHLIIEQLKANGASEVLGKNPDASLELSHARRLVESRGIYSADVVLVPLEDGDRCEKLVEMGKTVITIDLNPLSRTSRTATISIVDNLTRALENMTELAREMKKERKEELVKLITTYENKKALSGAISEIQEHLKTLSAEIEY</sequence>
<dbReference type="NCBIfam" id="NF041123">
    <property type="entry name" value="phpantohe_syn_Arch"/>
    <property type="match status" value="1"/>
</dbReference>
<feature type="binding site" evidence="5">
    <location>
        <position position="17"/>
    </location>
    <ligand>
        <name>ATP</name>
        <dbReference type="ChEBI" id="CHEBI:30616"/>
    </ligand>
</feature>
<dbReference type="KEGG" id="msw:MSSIT_0951"/>
<dbReference type="PATRIC" id="fig|1434120.4.peg.1207"/>
<dbReference type="NCBIfam" id="NF010324">
    <property type="entry name" value="PRK13761.1"/>
    <property type="match status" value="1"/>
</dbReference>
<organism evidence="7 8">
    <name type="scientific">Methanosarcina siciliae T4/M</name>
    <dbReference type="NCBI Taxonomy" id="1434120"/>
    <lineage>
        <taxon>Archaea</taxon>
        <taxon>Methanobacteriati</taxon>
        <taxon>Methanobacteriota</taxon>
        <taxon>Stenosarchaea group</taxon>
        <taxon>Methanomicrobia</taxon>
        <taxon>Methanosarcinales</taxon>
        <taxon>Methanosarcinaceae</taxon>
        <taxon>Methanosarcina</taxon>
    </lineage>
</organism>
<evidence type="ECO:0000256" key="2">
    <source>
        <dbReference type="ARBA" id="ARBA00022741"/>
    </source>
</evidence>
<evidence type="ECO:0000256" key="6">
    <source>
        <dbReference type="SAM" id="Coils"/>
    </source>
</evidence>
<name>A0A0E3P2F4_9EURY</name>
<dbReference type="RefSeq" id="WP_048170544.1">
    <property type="nucleotide sequence ID" value="NZ_CP009506.1"/>
</dbReference>